<dbReference type="InterPro" id="IPR013103">
    <property type="entry name" value="RVT_2"/>
</dbReference>
<evidence type="ECO:0000259" key="3">
    <source>
        <dbReference type="Pfam" id="PF22936"/>
    </source>
</evidence>
<name>A0ABQ4XWS1_9ASTR</name>
<dbReference type="Pfam" id="PF07727">
    <property type="entry name" value="RVT_2"/>
    <property type="match status" value="1"/>
</dbReference>
<dbReference type="Pfam" id="PF22936">
    <property type="entry name" value="Pol_BBD"/>
    <property type="match status" value="1"/>
</dbReference>
<proteinExistence type="predicted"/>
<feature type="compositionally biased region" description="Polar residues" evidence="1">
    <location>
        <begin position="243"/>
        <end position="275"/>
    </location>
</feature>
<evidence type="ECO:0000259" key="2">
    <source>
        <dbReference type="Pfam" id="PF07727"/>
    </source>
</evidence>
<feature type="domain" description="Retrovirus-related Pol polyprotein from transposon TNT 1-94-like beta-barrel" evidence="3">
    <location>
        <begin position="99"/>
        <end position="169"/>
    </location>
</feature>
<evidence type="ECO:0000313" key="5">
    <source>
        <dbReference type="Proteomes" id="UP001151760"/>
    </source>
</evidence>
<gene>
    <name evidence="4" type="ORF">Tco_0702024</name>
</gene>
<evidence type="ECO:0000256" key="1">
    <source>
        <dbReference type="SAM" id="MobiDB-lite"/>
    </source>
</evidence>
<reference evidence="4" key="2">
    <citation type="submission" date="2022-01" db="EMBL/GenBank/DDBJ databases">
        <authorList>
            <person name="Yamashiro T."/>
            <person name="Shiraishi A."/>
            <person name="Satake H."/>
            <person name="Nakayama K."/>
        </authorList>
    </citation>
    <scope>NUCLEOTIDE SEQUENCE</scope>
</reference>
<protein>
    <submittedName>
        <fullName evidence="4">Integrase, catalytic region, zinc finger, CCHC-type containing protein</fullName>
    </submittedName>
</protein>
<feature type="region of interest" description="Disordered" evidence="1">
    <location>
        <begin position="243"/>
        <end position="280"/>
    </location>
</feature>
<reference evidence="4" key="1">
    <citation type="journal article" date="2022" name="Int. J. Mol. Sci.">
        <title>Draft Genome of Tanacetum Coccineum: Genomic Comparison of Closely Related Tanacetum-Family Plants.</title>
        <authorList>
            <person name="Yamashiro T."/>
            <person name="Shiraishi A."/>
            <person name="Nakayama K."/>
            <person name="Satake H."/>
        </authorList>
    </citation>
    <scope>NUCLEOTIDE SEQUENCE</scope>
</reference>
<keyword evidence="5" id="KW-1185">Reference proteome</keyword>
<sequence>MNEQSYYQTKTRQSINVKSHIFNVREDNDKSKQTPTRMSSVVQRSLKKETSTLGEIVSLNYIKSNKNVIGSKPKFSQARPKLISPYAYEKAWIVQLILFIVDSGCTKHMMGNLSLLYNFVEKYMGTVHFGNDQFAPILGYGDLVQGNITINRVYYVEGLNHNLFSGNDLLTGNRGSDLYTISLQETTSTTPICLMAKASQTQAFDEIKEMSETSVANDTSGLELDLLFGPLYDEFFITGTSRVNKSSSPTDNSAPQDTDPSTNIQPTSKPTTPTNVHAEENNDNQADYTEHEFTNPFCTPVYEAAESSSCNIAMQEELHQFDRLQVWEFVDKPFGKNEEGIDFEESFAPVARLEVVRIFIVYTTHKSFPVYQMDVKTEFLNGPLKEEVYVAQPDGFVDPNNPDKVYRLRKVLYRLKQAPRA</sequence>
<organism evidence="4 5">
    <name type="scientific">Tanacetum coccineum</name>
    <dbReference type="NCBI Taxonomy" id="301880"/>
    <lineage>
        <taxon>Eukaryota</taxon>
        <taxon>Viridiplantae</taxon>
        <taxon>Streptophyta</taxon>
        <taxon>Embryophyta</taxon>
        <taxon>Tracheophyta</taxon>
        <taxon>Spermatophyta</taxon>
        <taxon>Magnoliopsida</taxon>
        <taxon>eudicotyledons</taxon>
        <taxon>Gunneridae</taxon>
        <taxon>Pentapetalae</taxon>
        <taxon>asterids</taxon>
        <taxon>campanulids</taxon>
        <taxon>Asterales</taxon>
        <taxon>Asteraceae</taxon>
        <taxon>Asteroideae</taxon>
        <taxon>Anthemideae</taxon>
        <taxon>Anthemidinae</taxon>
        <taxon>Tanacetum</taxon>
    </lineage>
</organism>
<dbReference type="InterPro" id="IPR054722">
    <property type="entry name" value="PolX-like_BBD"/>
</dbReference>
<feature type="domain" description="Reverse transcriptase Ty1/copia-type" evidence="2">
    <location>
        <begin position="338"/>
        <end position="420"/>
    </location>
</feature>
<evidence type="ECO:0000313" key="4">
    <source>
        <dbReference type="EMBL" id="GJS69183.1"/>
    </source>
</evidence>
<dbReference type="EMBL" id="BQNB010009844">
    <property type="protein sequence ID" value="GJS69183.1"/>
    <property type="molecule type" value="Genomic_DNA"/>
</dbReference>
<comment type="caution">
    <text evidence="4">The sequence shown here is derived from an EMBL/GenBank/DDBJ whole genome shotgun (WGS) entry which is preliminary data.</text>
</comment>
<dbReference type="Proteomes" id="UP001151760">
    <property type="component" value="Unassembled WGS sequence"/>
</dbReference>
<accession>A0ABQ4XWS1</accession>